<dbReference type="InterPro" id="IPR051925">
    <property type="entry name" value="RNA-binding_domain"/>
</dbReference>
<sequence>MLTGKQRTYLKGMAHSIKPITQIGKLGVTDNFLSQLDNVLETREIVKINILETSLLDAKKTANDVAKALNAEFVQAIGNKFTIYRPSRNNPKIQLPKH</sequence>
<dbReference type="Proteomes" id="UP000198304">
    <property type="component" value="Unassembled WGS sequence"/>
</dbReference>
<dbReference type="PANTHER" id="PTHR40065:SF3">
    <property type="entry name" value="RNA-BINDING PROTEIN YHBY"/>
    <property type="match status" value="1"/>
</dbReference>
<dbReference type="RefSeq" id="WP_089282773.1">
    <property type="nucleotide sequence ID" value="NZ_FZOJ01000008.1"/>
</dbReference>
<dbReference type="SUPFAM" id="SSF75471">
    <property type="entry name" value="YhbY-like"/>
    <property type="match status" value="1"/>
</dbReference>
<reference evidence="4 5" key="1">
    <citation type="submission" date="2017-06" db="EMBL/GenBank/DDBJ databases">
        <authorList>
            <person name="Kim H.J."/>
            <person name="Triplett B.A."/>
        </authorList>
    </citation>
    <scope>NUCLEOTIDE SEQUENCE [LARGE SCALE GENOMIC DNA]</scope>
    <source>
        <strain evidence="4 5">SCA</strain>
    </source>
</reference>
<dbReference type="InterPro" id="IPR017924">
    <property type="entry name" value="RNA-binding_YhbY"/>
</dbReference>
<organism evidence="4 5">
    <name type="scientific">Anaerovirgula multivorans</name>
    <dbReference type="NCBI Taxonomy" id="312168"/>
    <lineage>
        <taxon>Bacteria</taxon>
        <taxon>Bacillati</taxon>
        <taxon>Bacillota</taxon>
        <taxon>Clostridia</taxon>
        <taxon>Peptostreptococcales</taxon>
        <taxon>Natronincolaceae</taxon>
        <taxon>Anaerovirgula</taxon>
    </lineage>
</organism>
<evidence type="ECO:0000256" key="2">
    <source>
        <dbReference type="PROSITE-ProRule" id="PRU00626"/>
    </source>
</evidence>
<evidence type="ECO:0000313" key="5">
    <source>
        <dbReference type="Proteomes" id="UP000198304"/>
    </source>
</evidence>
<dbReference type="Pfam" id="PF01985">
    <property type="entry name" value="CRS1_YhbY"/>
    <property type="match status" value="1"/>
</dbReference>
<dbReference type="NCBIfam" id="TIGR00253">
    <property type="entry name" value="RNA_bind_YhbY"/>
    <property type="match status" value="1"/>
</dbReference>
<evidence type="ECO:0000256" key="1">
    <source>
        <dbReference type="ARBA" id="ARBA00022884"/>
    </source>
</evidence>
<dbReference type="Gene3D" id="3.30.110.60">
    <property type="entry name" value="YhbY-like"/>
    <property type="match status" value="1"/>
</dbReference>
<dbReference type="PANTHER" id="PTHR40065">
    <property type="entry name" value="RNA-BINDING PROTEIN YHBY"/>
    <property type="match status" value="1"/>
</dbReference>
<dbReference type="GO" id="GO:0003723">
    <property type="term" value="F:RNA binding"/>
    <property type="evidence" value="ECO:0007669"/>
    <property type="project" value="UniProtKB-UniRule"/>
</dbReference>
<dbReference type="EMBL" id="FZOJ01000008">
    <property type="protein sequence ID" value="SNS34836.1"/>
    <property type="molecule type" value="Genomic_DNA"/>
</dbReference>
<keyword evidence="5" id="KW-1185">Reference proteome</keyword>
<name>A0A239DQQ2_9FIRM</name>
<evidence type="ECO:0000259" key="3">
    <source>
        <dbReference type="PROSITE" id="PS51295"/>
    </source>
</evidence>
<accession>A0A239DQQ2</accession>
<feature type="domain" description="CRM" evidence="3">
    <location>
        <begin position="1"/>
        <end position="96"/>
    </location>
</feature>
<dbReference type="SMART" id="SM01103">
    <property type="entry name" value="CRS1_YhbY"/>
    <property type="match status" value="1"/>
</dbReference>
<gene>
    <name evidence="4" type="ORF">SAMN05446037_100898</name>
</gene>
<proteinExistence type="predicted"/>
<dbReference type="InterPro" id="IPR001890">
    <property type="entry name" value="RNA-binding_CRM"/>
</dbReference>
<dbReference type="PROSITE" id="PS51295">
    <property type="entry name" value="CRM"/>
    <property type="match status" value="1"/>
</dbReference>
<keyword evidence="1 2" id="KW-0694">RNA-binding</keyword>
<dbReference type="InterPro" id="IPR035920">
    <property type="entry name" value="YhbY-like_sf"/>
</dbReference>
<dbReference type="AlphaFoldDB" id="A0A239DQQ2"/>
<protein>
    <submittedName>
        <fullName evidence="4">RNA-binding protein</fullName>
    </submittedName>
</protein>
<evidence type="ECO:0000313" key="4">
    <source>
        <dbReference type="EMBL" id="SNS34836.1"/>
    </source>
</evidence>
<dbReference type="OrthoDB" id="9797519at2"/>